<dbReference type="Pfam" id="PF02148">
    <property type="entry name" value="zf-UBP"/>
    <property type="match status" value="1"/>
</dbReference>
<feature type="domain" description="USP" evidence="10">
    <location>
        <begin position="739"/>
        <end position="1031"/>
    </location>
</feature>
<dbReference type="Pfam" id="PF00443">
    <property type="entry name" value="UCH"/>
    <property type="match status" value="1"/>
</dbReference>
<dbReference type="InterPro" id="IPR028889">
    <property type="entry name" value="USP"/>
</dbReference>
<dbReference type="Gene3D" id="3.30.40.10">
    <property type="entry name" value="Zinc/RING finger domain, C3HC4 (zinc finger)"/>
    <property type="match status" value="1"/>
</dbReference>
<keyword evidence="7" id="KW-0460">Magnesium</keyword>
<keyword evidence="1 7" id="KW-0479">Metal-binding</keyword>
<feature type="compositionally biased region" description="Low complexity" evidence="9">
    <location>
        <begin position="149"/>
        <end position="166"/>
    </location>
</feature>
<dbReference type="PANTHER" id="PTHR45909:SF1">
    <property type="entry name" value="ADP-RIBOSYLATION FACTOR-RELATED PROTEIN 1"/>
    <property type="match status" value="1"/>
</dbReference>
<dbReference type="Pfam" id="PF06677">
    <property type="entry name" value="Auto_anti-p27"/>
    <property type="match status" value="2"/>
</dbReference>
<dbReference type="InterPro" id="IPR009563">
    <property type="entry name" value="SSSCA1"/>
</dbReference>
<keyword evidence="13" id="KW-1185">Reference proteome</keyword>
<dbReference type="InterPro" id="IPR001394">
    <property type="entry name" value="Peptidase_C19_UCH"/>
</dbReference>
<dbReference type="GO" id="GO:0004843">
    <property type="term" value="F:cysteine-type deubiquitinase activity"/>
    <property type="evidence" value="ECO:0007669"/>
    <property type="project" value="InterPro"/>
</dbReference>
<dbReference type="InterPro" id="IPR005225">
    <property type="entry name" value="Small_GTP-bd"/>
</dbReference>
<keyword evidence="5 6" id="KW-0342">GTP-binding</keyword>
<keyword evidence="3 8" id="KW-0863">Zinc-finger</keyword>
<evidence type="ECO:0000256" key="2">
    <source>
        <dbReference type="ARBA" id="ARBA00022741"/>
    </source>
</evidence>
<dbReference type="GO" id="GO:0006886">
    <property type="term" value="P:intracellular protein transport"/>
    <property type="evidence" value="ECO:0007669"/>
    <property type="project" value="TreeGrafter"/>
</dbReference>
<dbReference type="Gene3D" id="3.40.50.300">
    <property type="entry name" value="P-loop containing nucleotide triphosphate hydrolases"/>
    <property type="match status" value="1"/>
</dbReference>
<evidence type="ECO:0000313" key="12">
    <source>
        <dbReference type="EMBL" id="TPX78268.1"/>
    </source>
</evidence>
<organism evidence="12 13">
    <name type="scientific">Chytriomyces confervae</name>
    <dbReference type="NCBI Taxonomy" id="246404"/>
    <lineage>
        <taxon>Eukaryota</taxon>
        <taxon>Fungi</taxon>
        <taxon>Fungi incertae sedis</taxon>
        <taxon>Chytridiomycota</taxon>
        <taxon>Chytridiomycota incertae sedis</taxon>
        <taxon>Chytridiomycetes</taxon>
        <taxon>Chytridiales</taxon>
        <taxon>Chytriomycetaceae</taxon>
        <taxon>Chytriomyces</taxon>
    </lineage>
</organism>
<feature type="binding site" evidence="6">
    <location>
        <begin position="447"/>
        <end position="450"/>
    </location>
    <ligand>
        <name>GTP</name>
        <dbReference type="ChEBI" id="CHEBI:37565"/>
    </ligand>
</feature>
<dbReference type="AlphaFoldDB" id="A0A507FSE7"/>
<dbReference type="InterPro" id="IPR001607">
    <property type="entry name" value="Znf_UBP"/>
</dbReference>
<feature type="region of interest" description="Disordered" evidence="9">
    <location>
        <begin position="79"/>
        <end position="107"/>
    </location>
</feature>
<feature type="binding site" evidence="6">
    <location>
        <begin position="311"/>
        <end position="318"/>
    </location>
    <ligand>
        <name>GTP</name>
        <dbReference type="ChEBI" id="CHEBI:37565"/>
    </ligand>
</feature>
<dbReference type="InterPro" id="IPR027417">
    <property type="entry name" value="P-loop_NTPase"/>
</dbReference>
<dbReference type="GO" id="GO:0005525">
    <property type="term" value="F:GTP binding"/>
    <property type="evidence" value="ECO:0007669"/>
    <property type="project" value="UniProtKB-KW"/>
</dbReference>
<dbReference type="SMART" id="SM00177">
    <property type="entry name" value="ARF"/>
    <property type="match status" value="1"/>
</dbReference>
<evidence type="ECO:0000259" key="10">
    <source>
        <dbReference type="PROSITE" id="PS50235"/>
    </source>
</evidence>
<evidence type="ECO:0000313" key="13">
    <source>
        <dbReference type="Proteomes" id="UP000320333"/>
    </source>
</evidence>
<dbReference type="InterPro" id="IPR038765">
    <property type="entry name" value="Papain-like_cys_pep_sf"/>
</dbReference>
<sequence length="1031" mass="113666">MTRSRRDVGVERMGGYMLSGWVLTDSQCRTPNCNLPTFRTKDATRINVCCLCHDDRDPIPPVSGAGTDDVLVAQEAEPAQASELEEDDDDFDMRPPPVSDRDSSSASHLLGQRLLAGWTMLASNCQKCHITPLMEKGGVTVCVKCEASSSQAPQQPSQASQSSQPSKYAKTENGSKRSTASGPVPNENSSSVDNEDDEEFWNELLESAPPSKYMIAEPPKLVSSNVSHSVKSKNVAQSNPGNAVSALDAHMRSLTLALNQTSGNYVESKTICDAIKSCAEAIEARAEMYTLLSGLYELYTRKEDYFVIILGLDNAGKTTLLERIKSTYSSKEIPIHPDKIAPTVGLNSTSRAMPNQGYESNPTLLPRPIILFAVGTIDLDSTCINFWDLGGQQELRRLWKKYYSESHAVLFVCDASDFERIEEARDTFESVVGTEELEGVPMLLLANKSDKAGAISVANLKELFNPVASKLGARDSKVLSVSALKGEGVREAMDWLILRLERNRVNRPPVLRPRSHISMVVSPYVLFTSPMPYSAASGPPSTCIHLTAMKHAPQTVALTKGAIQLLDRYRDCVRQLLGNTARGHFPLMSDKDKDKEKKRKKTSQLEHDIDWVTSIPFPICKSCLDTGFSRLHQCLHCPFMGCFKQNHIHAHLNDPTVNHCFAIDYHHGALFCAKCNDYVWDLDFERVLACEKVRMDALVSKVKDSTIRRSKNVEWLPSLDDAMKIQKFSTPLQQCSGIRGLSNMGSTCFMNVVLQSFIHNPLLRAHFLSDKHNQNLCRLKKAGKPCMACEMDTLFTNFYSGETIPYSPQSFLYATWMSNSALARYAQQDAHEFFISVLNEIHSNCSILNSKDPNSACRCIIHLVFQGYLQSDVTCSHCKNVTTAKDPILDLSLNIKSLPASGSKRKGTGGGGSTPNLQAPAAVDEAASSCSLIECLDRNFAAEKLTHYQCGNAGCGKSSESVKHVTIKNLPPVLAIQLKRFEHSGQGSTKVDTFVKIPTNLDMTPFTTQSVQSRAALSQKGAMVEAFDHLK</sequence>
<evidence type="ECO:0000256" key="7">
    <source>
        <dbReference type="PIRSR" id="PIRSR606689-2"/>
    </source>
</evidence>
<keyword evidence="4" id="KW-0862">Zinc</keyword>
<dbReference type="InterPro" id="IPR006689">
    <property type="entry name" value="Small_GTPase_ARF/SAR"/>
</dbReference>
<feature type="binding site" evidence="7">
    <location>
        <position position="318"/>
    </location>
    <ligand>
        <name>Mg(2+)</name>
        <dbReference type="ChEBI" id="CHEBI:18420"/>
    </ligand>
</feature>
<dbReference type="Pfam" id="PF00025">
    <property type="entry name" value="Arf"/>
    <property type="match status" value="2"/>
</dbReference>
<evidence type="ECO:0000256" key="6">
    <source>
        <dbReference type="PIRSR" id="PIRSR606689-1"/>
    </source>
</evidence>
<dbReference type="NCBIfam" id="TIGR00231">
    <property type="entry name" value="small_GTP"/>
    <property type="match status" value="1"/>
</dbReference>
<dbReference type="SMART" id="SM00178">
    <property type="entry name" value="SAR"/>
    <property type="match status" value="1"/>
</dbReference>
<dbReference type="GO" id="GO:0003924">
    <property type="term" value="F:GTPase activity"/>
    <property type="evidence" value="ECO:0007669"/>
    <property type="project" value="InterPro"/>
</dbReference>
<dbReference type="InterPro" id="IPR018200">
    <property type="entry name" value="USP_CS"/>
</dbReference>
<dbReference type="Proteomes" id="UP000320333">
    <property type="component" value="Unassembled WGS sequence"/>
</dbReference>
<evidence type="ECO:0000256" key="9">
    <source>
        <dbReference type="SAM" id="MobiDB-lite"/>
    </source>
</evidence>
<evidence type="ECO:0000256" key="4">
    <source>
        <dbReference type="ARBA" id="ARBA00022833"/>
    </source>
</evidence>
<dbReference type="EMBL" id="QEAP01000006">
    <property type="protein sequence ID" value="TPX78268.1"/>
    <property type="molecule type" value="Genomic_DNA"/>
</dbReference>
<evidence type="ECO:0000259" key="11">
    <source>
        <dbReference type="PROSITE" id="PS50271"/>
    </source>
</evidence>
<feature type="domain" description="UBP-type" evidence="11">
    <location>
        <begin position="582"/>
        <end position="700"/>
    </location>
</feature>
<dbReference type="PANTHER" id="PTHR45909">
    <property type="entry name" value="ADP-RIBOSYLATION FACTOR-RELATED PROTEIN 1"/>
    <property type="match status" value="1"/>
</dbReference>
<proteinExistence type="predicted"/>
<gene>
    <name evidence="12" type="ORF">CcCBS67573_g00446</name>
</gene>
<dbReference type="Gene3D" id="3.90.70.10">
    <property type="entry name" value="Cysteine proteinases"/>
    <property type="match status" value="1"/>
</dbReference>
<name>A0A507FSE7_9FUNG</name>
<dbReference type="PROSITE" id="PS50235">
    <property type="entry name" value="USP_3"/>
    <property type="match status" value="1"/>
</dbReference>
<comment type="caution">
    <text evidence="12">The sequence shown here is derived from an EMBL/GenBank/DDBJ whole genome shotgun (WGS) entry which is preliminary data.</text>
</comment>
<accession>A0A507FSE7</accession>
<dbReference type="GO" id="GO:0016579">
    <property type="term" value="P:protein deubiquitination"/>
    <property type="evidence" value="ECO:0007669"/>
    <property type="project" value="InterPro"/>
</dbReference>
<evidence type="ECO:0000256" key="1">
    <source>
        <dbReference type="ARBA" id="ARBA00022723"/>
    </source>
</evidence>
<feature type="compositionally biased region" description="Polar residues" evidence="9">
    <location>
        <begin position="176"/>
        <end position="192"/>
    </location>
</feature>
<dbReference type="SUPFAM" id="SSF54001">
    <property type="entry name" value="Cysteine proteinases"/>
    <property type="match status" value="1"/>
</dbReference>
<dbReference type="GO" id="GO:0034067">
    <property type="term" value="P:protein localization to Golgi apparatus"/>
    <property type="evidence" value="ECO:0007669"/>
    <property type="project" value="TreeGrafter"/>
</dbReference>
<dbReference type="SUPFAM" id="SSF57850">
    <property type="entry name" value="RING/U-box"/>
    <property type="match status" value="1"/>
</dbReference>
<protein>
    <submittedName>
        <fullName evidence="12">Uncharacterized protein</fullName>
    </submittedName>
</protein>
<feature type="region of interest" description="Disordered" evidence="9">
    <location>
        <begin position="149"/>
        <end position="199"/>
    </location>
</feature>
<reference evidence="12 13" key="1">
    <citation type="journal article" date="2019" name="Sci. Rep.">
        <title>Comparative genomics of chytrid fungi reveal insights into the obligate biotrophic and pathogenic lifestyle of Synchytrium endobioticum.</title>
        <authorList>
            <person name="van de Vossenberg B.T.L.H."/>
            <person name="Warris S."/>
            <person name="Nguyen H.D.T."/>
            <person name="van Gent-Pelzer M.P.E."/>
            <person name="Joly D.L."/>
            <person name="van de Geest H.C."/>
            <person name="Bonants P.J.M."/>
            <person name="Smith D.S."/>
            <person name="Levesque C.A."/>
            <person name="van der Lee T.A.J."/>
        </authorList>
    </citation>
    <scope>NUCLEOTIDE SEQUENCE [LARGE SCALE GENOMIC DNA]</scope>
    <source>
        <strain evidence="12 13">CBS 675.73</strain>
    </source>
</reference>
<evidence type="ECO:0000256" key="3">
    <source>
        <dbReference type="ARBA" id="ARBA00022771"/>
    </source>
</evidence>
<dbReference type="PROSITE" id="PS51417">
    <property type="entry name" value="ARF"/>
    <property type="match status" value="1"/>
</dbReference>
<dbReference type="PRINTS" id="PR00449">
    <property type="entry name" value="RASTRNSFRMNG"/>
</dbReference>
<dbReference type="GO" id="GO:0005794">
    <property type="term" value="C:Golgi apparatus"/>
    <property type="evidence" value="ECO:0007669"/>
    <property type="project" value="TreeGrafter"/>
</dbReference>
<dbReference type="GO" id="GO:0008270">
    <property type="term" value="F:zinc ion binding"/>
    <property type="evidence" value="ECO:0007669"/>
    <property type="project" value="UniProtKB-KW"/>
</dbReference>
<dbReference type="InterPro" id="IPR024156">
    <property type="entry name" value="Small_GTPase_ARF"/>
</dbReference>
<dbReference type="GO" id="GO:0043001">
    <property type="term" value="P:Golgi to plasma membrane protein transport"/>
    <property type="evidence" value="ECO:0007669"/>
    <property type="project" value="TreeGrafter"/>
</dbReference>
<evidence type="ECO:0000256" key="5">
    <source>
        <dbReference type="ARBA" id="ARBA00023134"/>
    </source>
</evidence>
<keyword evidence="2 6" id="KW-0547">Nucleotide-binding</keyword>
<dbReference type="InterPro" id="IPR013083">
    <property type="entry name" value="Znf_RING/FYVE/PHD"/>
</dbReference>
<feature type="binding site" evidence="7">
    <location>
        <position position="343"/>
    </location>
    <ligand>
        <name>Mg(2+)</name>
        <dbReference type="ChEBI" id="CHEBI:18420"/>
    </ligand>
</feature>
<dbReference type="PROSITE" id="PS50271">
    <property type="entry name" value="ZF_UBP"/>
    <property type="match status" value="1"/>
</dbReference>
<dbReference type="STRING" id="246404.A0A507FSE7"/>
<feature type="binding site" evidence="6">
    <location>
        <position position="391"/>
    </location>
    <ligand>
        <name>GTP</name>
        <dbReference type="ChEBI" id="CHEBI:37565"/>
    </ligand>
</feature>
<dbReference type="SUPFAM" id="SSF52540">
    <property type="entry name" value="P-loop containing nucleoside triphosphate hydrolases"/>
    <property type="match status" value="1"/>
</dbReference>
<dbReference type="PROSITE" id="PS00972">
    <property type="entry name" value="USP_1"/>
    <property type="match status" value="1"/>
</dbReference>
<dbReference type="OrthoDB" id="289038at2759"/>
<evidence type="ECO:0000256" key="8">
    <source>
        <dbReference type="PROSITE-ProRule" id="PRU00502"/>
    </source>
</evidence>